<reference evidence="5" key="1">
    <citation type="journal article" date="2019" name="Int. J. Syst. Evol. Microbiol.">
        <title>The Global Catalogue of Microorganisms (GCM) 10K type strain sequencing project: providing services to taxonomists for standard genome sequencing and annotation.</title>
        <authorList>
            <consortium name="The Broad Institute Genomics Platform"/>
            <consortium name="The Broad Institute Genome Sequencing Center for Infectious Disease"/>
            <person name="Wu L."/>
            <person name="Ma J."/>
        </authorList>
    </citation>
    <scope>NUCLEOTIDE SEQUENCE [LARGE SCALE GENOMIC DNA]</scope>
    <source>
        <strain evidence="5">CGMCC 4.7132</strain>
    </source>
</reference>
<evidence type="ECO:0000256" key="2">
    <source>
        <dbReference type="RuleBase" id="RU003749"/>
    </source>
</evidence>
<evidence type="ECO:0000259" key="3">
    <source>
        <dbReference type="PROSITE" id="PS50801"/>
    </source>
</evidence>
<dbReference type="Proteomes" id="UP001596004">
    <property type="component" value="Unassembled WGS sequence"/>
</dbReference>
<dbReference type="CDD" id="cd07043">
    <property type="entry name" value="STAS_anti-anti-sigma_factors"/>
    <property type="match status" value="1"/>
</dbReference>
<dbReference type="EMBL" id="JBHSFP010000002">
    <property type="protein sequence ID" value="MFC4530154.1"/>
    <property type="molecule type" value="Genomic_DNA"/>
</dbReference>
<dbReference type="RefSeq" id="WP_380837623.1">
    <property type="nucleotide sequence ID" value="NZ_JBHSFP010000002.1"/>
</dbReference>
<dbReference type="InterPro" id="IPR002645">
    <property type="entry name" value="STAS_dom"/>
</dbReference>
<dbReference type="InterPro" id="IPR058548">
    <property type="entry name" value="MlaB-like_STAS"/>
</dbReference>
<dbReference type="NCBIfam" id="TIGR00377">
    <property type="entry name" value="ant_ant_sig"/>
    <property type="match status" value="1"/>
</dbReference>
<accession>A0ABV9CAP4</accession>
<dbReference type="SUPFAM" id="SSF52091">
    <property type="entry name" value="SpoIIaa-like"/>
    <property type="match status" value="1"/>
</dbReference>
<protein>
    <recommendedName>
        <fullName evidence="2">Anti-sigma factor antagonist</fullName>
    </recommendedName>
</protein>
<organism evidence="4 5">
    <name type="scientific">Sphaerisporangium dianthi</name>
    <dbReference type="NCBI Taxonomy" id="1436120"/>
    <lineage>
        <taxon>Bacteria</taxon>
        <taxon>Bacillati</taxon>
        <taxon>Actinomycetota</taxon>
        <taxon>Actinomycetes</taxon>
        <taxon>Streptosporangiales</taxon>
        <taxon>Streptosporangiaceae</taxon>
        <taxon>Sphaerisporangium</taxon>
    </lineage>
</organism>
<comment type="caution">
    <text evidence="4">The sequence shown here is derived from an EMBL/GenBank/DDBJ whole genome shotgun (WGS) entry which is preliminary data.</text>
</comment>
<proteinExistence type="inferred from homology"/>
<dbReference type="PANTHER" id="PTHR33495">
    <property type="entry name" value="ANTI-SIGMA FACTOR ANTAGONIST TM_1081-RELATED-RELATED"/>
    <property type="match status" value="1"/>
</dbReference>
<dbReference type="InterPro" id="IPR003658">
    <property type="entry name" value="Anti-sigma_ant"/>
</dbReference>
<comment type="similarity">
    <text evidence="1 2">Belongs to the anti-sigma-factor antagonist family.</text>
</comment>
<evidence type="ECO:0000256" key="1">
    <source>
        <dbReference type="ARBA" id="ARBA00009013"/>
    </source>
</evidence>
<dbReference type="Pfam" id="PF13466">
    <property type="entry name" value="STAS_2"/>
    <property type="match status" value="1"/>
</dbReference>
<gene>
    <name evidence="4" type="ORF">ACFO60_05205</name>
</gene>
<dbReference type="PROSITE" id="PS50801">
    <property type="entry name" value="STAS"/>
    <property type="match status" value="1"/>
</dbReference>
<evidence type="ECO:0000313" key="4">
    <source>
        <dbReference type="EMBL" id="MFC4530154.1"/>
    </source>
</evidence>
<evidence type="ECO:0000313" key="5">
    <source>
        <dbReference type="Proteomes" id="UP001596004"/>
    </source>
</evidence>
<keyword evidence="5" id="KW-1185">Reference proteome</keyword>
<name>A0ABV9CAP4_9ACTN</name>
<dbReference type="Gene3D" id="3.30.750.24">
    <property type="entry name" value="STAS domain"/>
    <property type="match status" value="1"/>
</dbReference>
<dbReference type="InterPro" id="IPR036513">
    <property type="entry name" value="STAS_dom_sf"/>
</dbReference>
<dbReference type="PANTHER" id="PTHR33495:SF14">
    <property type="entry name" value="ANTI-SIGMA FACTOR ANTAGONIST"/>
    <property type="match status" value="1"/>
</dbReference>
<sequence length="103" mass="10472">MAFIATLSTGAGTATIRLAGELDASTAPEFHDAIDDAVATGAPSLVIDASELTYIASAGLRALVFARQKVAEDVVISLTGVTEPVLKVIRMAGLDHGFAITGS</sequence>
<feature type="domain" description="STAS" evidence="3">
    <location>
        <begin position="12"/>
        <end position="103"/>
    </location>
</feature>